<protein>
    <submittedName>
        <fullName evidence="1">Uncharacterized protein</fullName>
    </submittedName>
</protein>
<accession>A0AAW2NJA8</accession>
<reference evidence="1" key="2">
    <citation type="journal article" date="2024" name="Plant">
        <title>Genomic evolution and insights into agronomic trait innovations of Sesamum species.</title>
        <authorList>
            <person name="Miao H."/>
            <person name="Wang L."/>
            <person name="Qu L."/>
            <person name="Liu H."/>
            <person name="Sun Y."/>
            <person name="Le M."/>
            <person name="Wang Q."/>
            <person name="Wei S."/>
            <person name="Zheng Y."/>
            <person name="Lin W."/>
            <person name="Duan Y."/>
            <person name="Cao H."/>
            <person name="Xiong S."/>
            <person name="Wang X."/>
            <person name="Wei L."/>
            <person name="Li C."/>
            <person name="Ma Q."/>
            <person name="Ju M."/>
            <person name="Zhao R."/>
            <person name="Li G."/>
            <person name="Mu C."/>
            <person name="Tian Q."/>
            <person name="Mei H."/>
            <person name="Zhang T."/>
            <person name="Gao T."/>
            <person name="Zhang H."/>
        </authorList>
    </citation>
    <scope>NUCLEOTIDE SEQUENCE</scope>
    <source>
        <strain evidence="1">G01</strain>
    </source>
</reference>
<dbReference type="GO" id="GO:0003676">
    <property type="term" value="F:nucleic acid binding"/>
    <property type="evidence" value="ECO:0007669"/>
    <property type="project" value="InterPro"/>
</dbReference>
<dbReference type="InterPro" id="IPR036397">
    <property type="entry name" value="RNaseH_sf"/>
</dbReference>
<evidence type="ECO:0000313" key="1">
    <source>
        <dbReference type="EMBL" id="KAL0343679.1"/>
    </source>
</evidence>
<dbReference type="EMBL" id="JACGWK010000007">
    <property type="protein sequence ID" value="KAL0343679.1"/>
    <property type="molecule type" value="Genomic_DNA"/>
</dbReference>
<sequence>MLLRATLGKVETSGRMIKWVELSEYDISYQLRTAVTTQALAKFENEAMLIEEKEGKWLLHVNVSSTLAGNGVKLVLTSLMEDELNYTLRFDFKVSNNEAEYEAHMVGIRMAFDSRARNLIAHPDSQPVTN</sequence>
<dbReference type="AlphaFoldDB" id="A0AAW2NJA8"/>
<dbReference type="PANTHER" id="PTHR48475">
    <property type="entry name" value="RIBONUCLEASE H"/>
    <property type="match status" value="1"/>
</dbReference>
<organism evidence="1">
    <name type="scientific">Sesamum angustifolium</name>
    <dbReference type="NCBI Taxonomy" id="2727405"/>
    <lineage>
        <taxon>Eukaryota</taxon>
        <taxon>Viridiplantae</taxon>
        <taxon>Streptophyta</taxon>
        <taxon>Embryophyta</taxon>
        <taxon>Tracheophyta</taxon>
        <taxon>Spermatophyta</taxon>
        <taxon>Magnoliopsida</taxon>
        <taxon>eudicotyledons</taxon>
        <taxon>Gunneridae</taxon>
        <taxon>Pentapetalae</taxon>
        <taxon>asterids</taxon>
        <taxon>lamiids</taxon>
        <taxon>Lamiales</taxon>
        <taxon>Pedaliaceae</taxon>
        <taxon>Sesamum</taxon>
    </lineage>
</organism>
<proteinExistence type="predicted"/>
<reference evidence="1" key="1">
    <citation type="submission" date="2020-06" db="EMBL/GenBank/DDBJ databases">
        <authorList>
            <person name="Li T."/>
            <person name="Hu X."/>
            <person name="Zhang T."/>
            <person name="Song X."/>
            <person name="Zhang H."/>
            <person name="Dai N."/>
            <person name="Sheng W."/>
            <person name="Hou X."/>
            <person name="Wei L."/>
        </authorList>
    </citation>
    <scope>NUCLEOTIDE SEQUENCE</scope>
    <source>
        <strain evidence="1">G01</strain>
        <tissue evidence="1">Leaf</tissue>
    </source>
</reference>
<name>A0AAW2NJA8_9LAMI</name>
<comment type="caution">
    <text evidence="1">The sequence shown here is derived from an EMBL/GenBank/DDBJ whole genome shotgun (WGS) entry which is preliminary data.</text>
</comment>
<gene>
    <name evidence="1" type="ORF">Sangu_1255300</name>
</gene>
<dbReference type="PANTHER" id="PTHR48475:SF2">
    <property type="entry name" value="RIBONUCLEASE H"/>
    <property type="match status" value="1"/>
</dbReference>
<dbReference type="Gene3D" id="3.30.420.10">
    <property type="entry name" value="Ribonuclease H-like superfamily/Ribonuclease H"/>
    <property type="match status" value="1"/>
</dbReference>